<evidence type="ECO:0000313" key="3">
    <source>
        <dbReference type="Proteomes" id="UP001054837"/>
    </source>
</evidence>
<evidence type="ECO:0000313" key="2">
    <source>
        <dbReference type="EMBL" id="GIX99894.1"/>
    </source>
</evidence>
<accession>A0AAV4PRZ7</accession>
<proteinExistence type="predicted"/>
<comment type="caution">
    <text evidence="2">The sequence shown here is derived from an EMBL/GenBank/DDBJ whole genome shotgun (WGS) entry which is preliminary data.</text>
</comment>
<feature type="compositionally biased region" description="Polar residues" evidence="1">
    <location>
        <begin position="41"/>
        <end position="50"/>
    </location>
</feature>
<keyword evidence="3" id="KW-1185">Reference proteome</keyword>
<name>A0AAV4PRZ7_9ARAC</name>
<reference evidence="2 3" key="1">
    <citation type="submission" date="2021-06" db="EMBL/GenBank/DDBJ databases">
        <title>Caerostris darwini draft genome.</title>
        <authorList>
            <person name="Kono N."/>
            <person name="Arakawa K."/>
        </authorList>
    </citation>
    <scope>NUCLEOTIDE SEQUENCE [LARGE SCALE GENOMIC DNA]</scope>
</reference>
<feature type="region of interest" description="Disordered" evidence="1">
    <location>
        <begin position="31"/>
        <end position="50"/>
    </location>
</feature>
<sequence>MDRIRFHAIIFLHLNCNFIINCIQRHSQPASSQIGERGHAKSQSLSTRLDTHTDQIQSHLTLSGFPPPPTLIAADHRTGAGRGSLVWCLITSLGGVPKGSFRTKQP</sequence>
<dbReference type="Proteomes" id="UP001054837">
    <property type="component" value="Unassembled WGS sequence"/>
</dbReference>
<dbReference type="AlphaFoldDB" id="A0AAV4PRZ7"/>
<protein>
    <recommendedName>
        <fullName evidence="4">Secreted protein</fullName>
    </recommendedName>
</protein>
<evidence type="ECO:0000256" key="1">
    <source>
        <dbReference type="SAM" id="MobiDB-lite"/>
    </source>
</evidence>
<gene>
    <name evidence="2" type="ORF">CDAR_238921</name>
</gene>
<dbReference type="EMBL" id="BPLQ01003353">
    <property type="protein sequence ID" value="GIX99894.1"/>
    <property type="molecule type" value="Genomic_DNA"/>
</dbReference>
<evidence type="ECO:0008006" key="4">
    <source>
        <dbReference type="Google" id="ProtNLM"/>
    </source>
</evidence>
<organism evidence="2 3">
    <name type="scientific">Caerostris darwini</name>
    <dbReference type="NCBI Taxonomy" id="1538125"/>
    <lineage>
        <taxon>Eukaryota</taxon>
        <taxon>Metazoa</taxon>
        <taxon>Ecdysozoa</taxon>
        <taxon>Arthropoda</taxon>
        <taxon>Chelicerata</taxon>
        <taxon>Arachnida</taxon>
        <taxon>Araneae</taxon>
        <taxon>Araneomorphae</taxon>
        <taxon>Entelegynae</taxon>
        <taxon>Araneoidea</taxon>
        <taxon>Araneidae</taxon>
        <taxon>Caerostris</taxon>
    </lineage>
</organism>